<sequence length="660" mass="75418">LSAPDLPGESSIYDGPLPSDDHIRLLEILPGNSYPLECRLHVACLPRDKHTYCALSYTWVLRSNLGRDDETKLWIKVNGVPMEVSLNLAAALNRLRFSDVSRMVWADALCINQGDLAERSHQVAKMKSIYENAFSLVIWLGPGPLIPYQPTPPVHLRHQYRAFSGVCSIVNAWRERSGYAHIIPEATHSKPFSRPREERFNDKLRSDSQNWHEIFDLFEQRWFSRVWVIQEVALARDVIVIWDEASIDWEYIGLAAAVIRTNYDRIARSIREGPKRPFGYPQFSPSRRVPLGVVNAYFMYRLCRSQAYNRPLSFSFYELLKLTRQFDCKDDRDRVYGLLGLPTTDNVPTQIVPDYTKSAGEVYFEVASKLVDREGLSVLSSVQRKHKTGAMRMYYVPRWDAYDPSIPSWVPQWSFLLTQSLRPPHQFHGAGFRASGDKPYNRRINEDDPRKLTVRGVIIDTVKSCWHPNFQSFWRGVNEADQKHGRKWRSVPRHEPDLGEMLEKVQLRRTDLENVALNLTAGQNWYGFPVEDGKKHDAEQGEKADCKRQEDYVTLEELGRLSAGGNADRFLDVAATMGSRRAKFDTVGGLVGLGPEAAREGDVLCVLHGADMPFLIRQKKAGYVLVGECYVRDLMRGQAVVEGTMPAFSEPLVESWIDLI</sequence>
<dbReference type="Pfam" id="PF06985">
    <property type="entry name" value="HET"/>
    <property type="match status" value="1"/>
</dbReference>
<protein>
    <recommendedName>
        <fullName evidence="1">Heterokaryon incompatibility domain-containing protein</fullName>
    </recommendedName>
</protein>
<dbReference type="InParanoid" id="A0A1J7IN36"/>
<dbReference type="AlphaFoldDB" id="A0A1J7IN36"/>
<dbReference type="Proteomes" id="UP000182658">
    <property type="component" value="Unassembled WGS sequence"/>
</dbReference>
<feature type="non-terminal residue" evidence="2">
    <location>
        <position position="1"/>
    </location>
</feature>
<organism evidence="2 3">
    <name type="scientific">Coniochaeta ligniaria NRRL 30616</name>
    <dbReference type="NCBI Taxonomy" id="1408157"/>
    <lineage>
        <taxon>Eukaryota</taxon>
        <taxon>Fungi</taxon>
        <taxon>Dikarya</taxon>
        <taxon>Ascomycota</taxon>
        <taxon>Pezizomycotina</taxon>
        <taxon>Sordariomycetes</taxon>
        <taxon>Sordariomycetidae</taxon>
        <taxon>Coniochaetales</taxon>
        <taxon>Coniochaetaceae</taxon>
        <taxon>Coniochaeta</taxon>
    </lineage>
</organism>
<feature type="domain" description="Heterokaryon incompatibility" evidence="1">
    <location>
        <begin position="52"/>
        <end position="231"/>
    </location>
</feature>
<accession>A0A1J7IN36</accession>
<dbReference type="InterPro" id="IPR052895">
    <property type="entry name" value="HetReg/Transcr_Mod"/>
</dbReference>
<evidence type="ECO:0000313" key="2">
    <source>
        <dbReference type="EMBL" id="OIW28894.1"/>
    </source>
</evidence>
<dbReference type="PANTHER" id="PTHR24148:SF64">
    <property type="entry name" value="HETEROKARYON INCOMPATIBILITY DOMAIN-CONTAINING PROTEIN"/>
    <property type="match status" value="1"/>
</dbReference>
<name>A0A1J7IN36_9PEZI</name>
<evidence type="ECO:0000259" key="1">
    <source>
        <dbReference type="Pfam" id="PF06985"/>
    </source>
</evidence>
<gene>
    <name evidence="2" type="ORF">CONLIGDRAFT_577459</name>
</gene>
<proteinExistence type="predicted"/>
<dbReference type="InterPro" id="IPR010730">
    <property type="entry name" value="HET"/>
</dbReference>
<keyword evidence="3" id="KW-1185">Reference proteome</keyword>
<dbReference type="PANTHER" id="PTHR24148">
    <property type="entry name" value="ANKYRIN REPEAT DOMAIN-CONTAINING PROTEIN 39 HOMOLOG-RELATED"/>
    <property type="match status" value="1"/>
</dbReference>
<reference evidence="2 3" key="1">
    <citation type="submission" date="2016-10" db="EMBL/GenBank/DDBJ databases">
        <title>Draft genome sequence of Coniochaeta ligniaria NRRL30616, a lignocellulolytic fungus for bioabatement of inhibitors in plant biomass hydrolysates.</title>
        <authorList>
            <consortium name="DOE Joint Genome Institute"/>
            <person name="Jimenez D.J."/>
            <person name="Hector R.E."/>
            <person name="Riley R."/>
            <person name="Sun H."/>
            <person name="Grigoriev I.V."/>
            <person name="Van Elsas J.D."/>
            <person name="Nichols N.N."/>
        </authorList>
    </citation>
    <scope>NUCLEOTIDE SEQUENCE [LARGE SCALE GENOMIC DNA]</scope>
    <source>
        <strain evidence="2 3">NRRL 30616</strain>
    </source>
</reference>
<dbReference type="STRING" id="1408157.A0A1J7IN36"/>
<dbReference type="OrthoDB" id="2288928at2759"/>
<dbReference type="EMBL" id="KV875098">
    <property type="protein sequence ID" value="OIW28894.1"/>
    <property type="molecule type" value="Genomic_DNA"/>
</dbReference>
<evidence type="ECO:0000313" key="3">
    <source>
        <dbReference type="Proteomes" id="UP000182658"/>
    </source>
</evidence>
<dbReference type="Pfam" id="PF26639">
    <property type="entry name" value="Het-6_barrel"/>
    <property type="match status" value="1"/>
</dbReference>